<gene>
    <name evidence="1" type="ORF">OIU84_028751</name>
</gene>
<proteinExistence type="predicted"/>
<keyword evidence="2" id="KW-1185">Reference proteome</keyword>
<reference evidence="1 2" key="1">
    <citation type="journal article" date="2023" name="Int. J. Mol. Sci.">
        <title>De Novo Assembly and Annotation of 11 Diverse Shrub Willow (Salix) Genomes Reveals Novel Gene Organization in Sex-Linked Regions.</title>
        <authorList>
            <person name="Hyden B."/>
            <person name="Feng K."/>
            <person name="Yates T.B."/>
            <person name="Jawdy S."/>
            <person name="Cereghino C."/>
            <person name="Smart L.B."/>
            <person name="Muchero W."/>
        </authorList>
    </citation>
    <scope>NUCLEOTIDE SEQUENCE [LARGE SCALE GENOMIC DNA]</scope>
    <source>
        <tissue evidence="1">Shoot tip</tissue>
    </source>
</reference>
<sequence length="84" mass="9611">MAKQGVRGPKPRPLIGNILDVASFVSQATSKDMDHITHDTVDRLLPHYVAWSRQYGKRFIFWNWGGAKAVYNRARIDQRASNEV</sequence>
<comment type="caution">
    <text evidence="1">The sequence shown here is derived from an EMBL/GenBank/DDBJ whole genome shotgun (WGS) entry which is preliminary data.</text>
</comment>
<protein>
    <submittedName>
        <fullName evidence="1">Uncharacterized protein</fullName>
    </submittedName>
</protein>
<accession>A0AAD6P9V2</accession>
<organism evidence="1 2">
    <name type="scientific">Salix udensis</name>
    <dbReference type="NCBI Taxonomy" id="889485"/>
    <lineage>
        <taxon>Eukaryota</taxon>
        <taxon>Viridiplantae</taxon>
        <taxon>Streptophyta</taxon>
        <taxon>Embryophyta</taxon>
        <taxon>Tracheophyta</taxon>
        <taxon>Spermatophyta</taxon>
        <taxon>Magnoliopsida</taxon>
        <taxon>eudicotyledons</taxon>
        <taxon>Gunneridae</taxon>
        <taxon>Pentapetalae</taxon>
        <taxon>rosids</taxon>
        <taxon>fabids</taxon>
        <taxon>Malpighiales</taxon>
        <taxon>Salicaceae</taxon>
        <taxon>Saliceae</taxon>
        <taxon>Salix</taxon>
    </lineage>
</organism>
<name>A0AAD6P9V2_9ROSI</name>
<dbReference type="EMBL" id="JAPFFJ010000008">
    <property type="protein sequence ID" value="KAJ6421435.1"/>
    <property type="molecule type" value="Genomic_DNA"/>
</dbReference>
<dbReference type="Proteomes" id="UP001162972">
    <property type="component" value="Chromosome 17"/>
</dbReference>
<evidence type="ECO:0000313" key="2">
    <source>
        <dbReference type="Proteomes" id="UP001162972"/>
    </source>
</evidence>
<evidence type="ECO:0000313" key="1">
    <source>
        <dbReference type="EMBL" id="KAJ6421435.1"/>
    </source>
</evidence>
<dbReference type="AlphaFoldDB" id="A0AAD6P9V2"/>